<reference evidence="1 2" key="1">
    <citation type="submission" date="2015-06" db="EMBL/GenBank/DDBJ databases">
        <title>Survival trade-offs in plant roots during colonization by closely related pathogenic and mutualistic fungi.</title>
        <authorList>
            <person name="Hacquard S."/>
            <person name="Kracher B."/>
            <person name="Hiruma K."/>
            <person name="Weinman A."/>
            <person name="Muench P."/>
            <person name="Garrido Oter R."/>
            <person name="Ver Loren van Themaat E."/>
            <person name="Dallerey J.-F."/>
            <person name="Damm U."/>
            <person name="Henrissat B."/>
            <person name="Lespinet O."/>
            <person name="Thon M."/>
            <person name="Kemen E."/>
            <person name="McHardy A.C."/>
            <person name="Schulze-Lefert P."/>
            <person name="O'Connell R.J."/>
        </authorList>
    </citation>
    <scope>NUCLEOTIDE SEQUENCE [LARGE SCALE GENOMIC DNA]</scope>
    <source>
        <strain evidence="1 2">0861</strain>
    </source>
</reference>
<dbReference type="Proteomes" id="UP000076552">
    <property type="component" value="Unassembled WGS sequence"/>
</dbReference>
<gene>
    <name evidence="1" type="ORF">CT0861_12822</name>
</gene>
<dbReference type="AlphaFoldDB" id="A0A166XU15"/>
<evidence type="ECO:0000313" key="1">
    <source>
        <dbReference type="EMBL" id="KZL76940.1"/>
    </source>
</evidence>
<name>A0A166XU15_9PEZI</name>
<proteinExistence type="predicted"/>
<organism evidence="1 2">
    <name type="scientific">Colletotrichum tofieldiae</name>
    <dbReference type="NCBI Taxonomy" id="708197"/>
    <lineage>
        <taxon>Eukaryota</taxon>
        <taxon>Fungi</taxon>
        <taxon>Dikarya</taxon>
        <taxon>Ascomycota</taxon>
        <taxon>Pezizomycotina</taxon>
        <taxon>Sordariomycetes</taxon>
        <taxon>Hypocreomycetidae</taxon>
        <taxon>Glomerellales</taxon>
        <taxon>Glomerellaceae</taxon>
        <taxon>Colletotrichum</taxon>
        <taxon>Colletotrichum spaethianum species complex</taxon>
    </lineage>
</organism>
<dbReference type="EMBL" id="LFIV01000011">
    <property type="protein sequence ID" value="KZL76940.1"/>
    <property type="molecule type" value="Genomic_DNA"/>
</dbReference>
<comment type="caution">
    <text evidence="1">The sequence shown here is derived from an EMBL/GenBank/DDBJ whole genome shotgun (WGS) entry which is preliminary data.</text>
</comment>
<feature type="non-terminal residue" evidence="1">
    <location>
        <position position="1"/>
    </location>
</feature>
<protein>
    <submittedName>
        <fullName evidence="1">Uncharacterized protein</fullName>
    </submittedName>
</protein>
<keyword evidence="2" id="KW-1185">Reference proteome</keyword>
<evidence type="ECO:0000313" key="2">
    <source>
        <dbReference type="Proteomes" id="UP000076552"/>
    </source>
</evidence>
<sequence length="109" mass="12537">LQQRQGLLLLCRVGRFPLPHKHPPLAFTTTTHSNGLLSFSWRFYSRAFLTFLLTCGMRLFETILFWAGIQEQEGGWETCAVCSMLNSIPDISISFKNYYFLPLIISLMS</sequence>
<accession>A0A166XU15</accession>